<evidence type="ECO:0000256" key="1">
    <source>
        <dbReference type="SAM" id="MobiDB-lite"/>
    </source>
</evidence>
<protein>
    <submittedName>
        <fullName evidence="2">Uncharacterized protein</fullName>
    </submittedName>
</protein>
<dbReference type="EMBL" id="JWIN03000002">
    <property type="protein sequence ID" value="KAB1282809.1"/>
    <property type="molecule type" value="Genomic_DNA"/>
</dbReference>
<organism evidence="2 3">
    <name type="scientific">Camelus dromedarius</name>
    <name type="common">Dromedary</name>
    <name type="synonym">Arabian camel</name>
    <dbReference type="NCBI Taxonomy" id="9838"/>
    <lineage>
        <taxon>Eukaryota</taxon>
        <taxon>Metazoa</taxon>
        <taxon>Chordata</taxon>
        <taxon>Craniata</taxon>
        <taxon>Vertebrata</taxon>
        <taxon>Euteleostomi</taxon>
        <taxon>Mammalia</taxon>
        <taxon>Eutheria</taxon>
        <taxon>Laurasiatheria</taxon>
        <taxon>Artiodactyla</taxon>
        <taxon>Tylopoda</taxon>
        <taxon>Camelidae</taxon>
        <taxon>Camelus</taxon>
    </lineage>
</organism>
<evidence type="ECO:0000313" key="3">
    <source>
        <dbReference type="Proteomes" id="UP000299084"/>
    </source>
</evidence>
<dbReference type="AlphaFoldDB" id="A0A5N4EI36"/>
<gene>
    <name evidence="2" type="ORF">Cadr_000001278</name>
</gene>
<keyword evidence="3" id="KW-1185">Reference proteome</keyword>
<dbReference type="Proteomes" id="UP000299084">
    <property type="component" value="Unassembled WGS sequence"/>
</dbReference>
<name>A0A5N4EI36_CAMDR</name>
<sequence length="93" mass="9862">MVPQGGQEWFLGLGETSAWREGPSRRHGGRWSLPSPRGFCSSAAPLRPLLPFPDSLRLAPKEPHLCSQPETLANSSLAGLGGVPGPLAHRVGD</sequence>
<comment type="caution">
    <text evidence="2">The sequence shown here is derived from an EMBL/GenBank/DDBJ whole genome shotgun (WGS) entry which is preliminary data.</text>
</comment>
<accession>A0A5N4EI36</accession>
<evidence type="ECO:0000313" key="2">
    <source>
        <dbReference type="EMBL" id="KAB1282809.1"/>
    </source>
</evidence>
<proteinExistence type="predicted"/>
<feature type="region of interest" description="Disordered" evidence="1">
    <location>
        <begin position="15"/>
        <end position="34"/>
    </location>
</feature>
<reference evidence="2 3" key="1">
    <citation type="journal article" date="2019" name="Mol. Ecol. Resour.">
        <title>Improving Illumina assemblies with Hi-C and long reads: an example with the North African dromedary.</title>
        <authorList>
            <person name="Elbers J.P."/>
            <person name="Rogers M.F."/>
            <person name="Perelman P.L."/>
            <person name="Proskuryakova A.A."/>
            <person name="Serdyukova N.A."/>
            <person name="Johnson W.E."/>
            <person name="Horin P."/>
            <person name="Corander J."/>
            <person name="Murphy D."/>
            <person name="Burger P.A."/>
        </authorList>
    </citation>
    <scope>NUCLEOTIDE SEQUENCE [LARGE SCALE GENOMIC DNA]</scope>
    <source>
        <strain evidence="2">Drom800</strain>
        <tissue evidence="2">Blood</tissue>
    </source>
</reference>
<feature type="region of interest" description="Disordered" evidence="1">
    <location>
        <begin position="74"/>
        <end position="93"/>
    </location>
</feature>